<keyword evidence="3" id="KW-0805">Transcription regulation</keyword>
<evidence type="ECO:0000256" key="1">
    <source>
        <dbReference type="ARBA" id="ARBA00004123"/>
    </source>
</evidence>
<evidence type="ECO:0000256" key="3">
    <source>
        <dbReference type="ARBA" id="ARBA00023015"/>
    </source>
</evidence>
<evidence type="ECO:0000256" key="2">
    <source>
        <dbReference type="ARBA" id="ARBA00008048"/>
    </source>
</evidence>
<sequence>MADGVNVGVNLDAFSHAISGIQALRSSVSRVFESLKDGMKNRETLEGREKQFIAEFQDNLQAVNRDLNELERLSGLVGRPSESHPLHNSGLLSLDPVQDKTPLYSQLLQAYKWSNKLQYHAGLASSLLNQQSLKRSANQMGASAKRRPKVQPSTLVLPPQYVDDVISRIGRMFPDMTIELFRPNGTSAVLLVIIHCTGTGVFTQSHSLRCFHSLRCVHSQVCSHSHTVTQSQVCSFSGVFTQSYSHTVSGVFILRCVHTVIQSHSLRCVHSQVCSHSHTVTQSQVCSFSGVVILRCGHSQVWSFSGVFTQPYSHTVSGVFILRCVHSQVCSFSGVFILRCLSVSPVSLSGDTGKGVEGHCRDAFAVH</sequence>
<evidence type="ECO:0000256" key="4">
    <source>
        <dbReference type="ARBA" id="ARBA00023163"/>
    </source>
</evidence>
<reference evidence="6" key="2">
    <citation type="submission" date="2025-09" db="UniProtKB">
        <authorList>
            <consortium name="Ensembl"/>
        </authorList>
    </citation>
    <scope>IDENTIFICATION</scope>
</reference>
<evidence type="ECO:0000313" key="7">
    <source>
        <dbReference type="Proteomes" id="UP000694389"/>
    </source>
</evidence>
<accession>A0A8P4FZZ3</accession>
<dbReference type="Proteomes" id="UP000694389">
    <property type="component" value="Unassembled WGS sequence"/>
</dbReference>
<dbReference type="Ensembl" id="ENSDLAT00005068598.1">
    <property type="protein sequence ID" value="ENSDLAP00005065922.1"/>
    <property type="gene ID" value="ENSDLAG00005033019.1"/>
</dbReference>
<organism evidence="6 7">
    <name type="scientific">Dicentrarchus labrax</name>
    <name type="common">European seabass</name>
    <name type="synonym">Morone labrax</name>
    <dbReference type="NCBI Taxonomy" id="13489"/>
    <lineage>
        <taxon>Eukaryota</taxon>
        <taxon>Metazoa</taxon>
        <taxon>Chordata</taxon>
        <taxon>Craniata</taxon>
        <taxon>Vertebrata</taxon>
        <taxon>Euteleostomi</taxon>
        <taxon>Actinopterygii</taxon>
        <taxon>Neopterygii</taxon>
        <taxon>Teleostei</taxon>
        <taxon>Neoteleostei</taxon>
        <taxon>Acanthomorphata</taxon>
        <taxon>Eupercaria</taxon>
        <taxon>Moronidae</taxon>
        <taxon>Dicentrarchus</taxon>
    </lineage>
</organism>
<dbReference type="GO" id="GO:0003713">
    <property type="term" value="F:transcription coactivator activity"/>
    <property type="evidence" value="ECO:0007669"/>
    <property type="project" value="TreeGrafter"/>
</dbReference>
<protein>
    <recommendedName>
        <fullName evidence="8">Mediator of RNA polymerase II transcription subunit 27</fullName>
    </recommendedName>
</protein>
<dbReference type="GO" id="GO:0006357">
    <property type="term" value="P:regulation of transcription by RNA polymerase II"/>
    <property type="evidence" value="ECO:0007669"/>
    <property type="project" value="TreeGrafter"/>
</dbReference>
<evidence type="ECO:0000256" key="5">
    <source>
        <dbReference type="ARBA" id="ARBA00023242"/>
    </source>
</evidence>
<evidence type="ECO:0008006" key="8">
    <source>
        <dbReference type="Google" id="ProtNLM"/>
    </source>
</evidence>
<reference evidence="6" key="1">
    <citation type="submission" date="2025-08" db="UniProtKB">
        <authorList>
            <consortium name="Ensembl"/>
        </authorList>
    </citation>
    <scope>IDENTIFICATION</scope>
</reference>
<comment type="subcellular location">
    <subcellularLocation>
        <location evidence="1">Nucleus</location>
    </subcellularLocation>
</comment>
<comment type="similarity">
    <text evidence="2">Belongs to the Mediator complex subunit 27 family.</text>
</comment>
<dbReference type="PANTHER" id="PTHR13130:SF4">
    <property type="entry name" value="MEDIATOR OF RNA POLYMERASE II TRANSCRIPTION SUBUNIT 27"/>
    <property type="match status" value="1"/>
</dbReference>
<dbReference type="GeneTree" id="ENSGT00390000012207"/>
<keyword evidence="7" id="KW-1185">Reference proteome</keyword>
<keyword evidence="4" id="KW-0804">Transcription</keyword>
<dbReference type="PANTHER" id="PTHR13130">
    <property type="entry name" value="34 KDA TRANSCRIPTIONAL CO-ACTIVATOR-RELATED"/>
    <property type="match status" value="1"/>
</dbReference>
<dbReference type="AlphaFoldDB" id="A0A8P4FZZ3"/>
<name>A0A8P4FZZ3_DICLA</name>
<dbReference type="GO" id="GO:0016592">
    <property type="term" value="C:mediator complex"/>
    <property type="evidence" value="ECO:0007669"/>
    <property type="project" value="InterPro"/>
</dbReference>
<dbReference type="InterPro" id="IPR021627">
    <property type="entry name" value="Mediator_Med27"/>
</dbReference>
<proteinExistence type="inferred from homology"/>
<keyword evidence="5" id="KW-0539">Nucleus</keyword>
<evidence type="ECO:0000313" key="6">
    <source>
        <dbReference type="Ensembl" id="ENSDLAP00005065922.1"/>
    </source>
</evidence>